<feature type="domain" description="AraC effector-binding" evidence="1">
    <location>
        <begin position="1"/>
        <end position="165"/>
    </location>
</feature>
<protein>
    <submittedName>
        <fullName evidence="2">Putative transcriptional regulator</fullName>
    </submittedName>
</protein>
<dbReference type="AlphaFoldDB" id="A0A031WD66"/>
<dbReference type="Pfam" id="PF14526">
    <property type="entry name" value="Cass2"/>
    <property type="match status" value="1"/>
</dbReference>
<dbReference type="SMART" id="SM00871">
    <property type="entry name" value="AraC_E_bind"/>
    <property type="match status" value="1"/>
</dbReference>
<dbReference type="SUPFAM" id="SSF55136">
    <property type="entry name" value="Probable bacterial effector-binding domain"/>
    <property type="match status" value="1"/>
</dbReference>
<evidence type="ECO:0000313" key="2">
    <source>
        <dbReference type="EMBL" id="CDS83675.1"/>
    </source>
</evidence>
<dbReference type="InterPro" id="IPR010499">
    <property type="entry name" value="AraC_E-bd"/>
</dbReference>
<dbReference type="KEGG" id="pdf:CD630DERM_05320"/>
<evidence type="ECO:0000313" key="4">
    <source>
        <dbReference type="EMBL" id="CDT24930.1"/>
    </source>
</evidence>
<dbReference type="EMBL" id="LK932353">
    <property type="protein sequence ID" value="CDS83769.1"/>
    <property type="molecule type" value="Genomic_DNA"/>
</dbReference>
<accession>A0A031WD66</accession>
<organism evidence="2">
    <name type="scientific">Clostridioides difficile</name>
    <name type="common">Peptoclostridium difficile</name>
    <dbReference type="NCBI Taxonomy" id="1496"/>
    <lineage>
        <taxon>Bacteria</taxon>
        <taxon>Bacillati</taxon>
        <taxon>Bacillota</taxon>
        <taxon>Clostridia</taxon>
        <taxon>Peptostreptococcales</taxon>
        <taxon>Peptostreptococcaceae</taxon>
        <taxon>Clostridioides</taxon>
    </lineage>
</organism>
<evidence type="ECO:0000259" key="1">
    <source>
        <dbReference type="SMART" id="SM00871"/>
    </source>
</evidence>
<gene>
    <name evidence="4" type="ORF">BN1095_350018</name>
    <name evidence="2" type="ORF">BN1096_210019</name>
    <name evidence="3" type="ORF">BN1097_190019</name>
</gene>
<dbReference type="PANTHER" id="PTHR36444">
    <property type="entry name" value="TRANSCRIPTIONAL REGULATOR PROTEIN YOBU-RELATED"/>
    <property type="match status" value="1"/>
</dbReference>
<dbReference type="EMBL" id="LK933016">
    <property type="protein sequence ID" value="CDT24930.1"/>
    <property type="molecule type" value="Genomic_DNA"/>
</dbReference>
<dbReference type="InterPro" id="IPR053182">
    <property type="entry name" value="YobU-like_regulator"/>
</dbReference>
<dbReference type="InterPro" id="IPR011256">
    <property type="entry name" value="Reg_factor_effector_dom_sf"/>
</dbReference>
<dbReference type="Gene3D" id="3.20.80.10">
    <property type="entry name" value="Regulatory factor, effector binding domain"/>
    <property type="match status" value="1"/>
</dbReference>
<dbReference type="RefSeq" id="WP_003439097.1">
    <property type="nucleotide sequence ID" value="NZ_BBYB01000118.1"/>
</dbReference>
<dbReference type="GeneID" id="66353029"/>
<dbReference type="PANTHER" id="PTHR36444:SF2">
    <property type="entry name" value="TRANSCRIPTIONAL REGULATOR PROTEIN YOBU-RELATED"/>
    <property type="match status" value="1"/>
</dbReference>
<name>A0A031WD66_CLODI</name>
<sequence>MNYEIVEINEKIVIGISKETTNKDGQAVNDIGELWKKFMGKGIYNAIKGKKNDKTIGLYTDYQGDFTSPYSFVACCEVNSNSDKEKNLEELNTNNTVGESIISKVIPAGKYAKFVIVGGQKEVGDFWFEFWQMDFDRTYISDFEEYQCNTFDTKKQEIHIYIGIK</sequence>
<dbReference type="InterPro" id="IPR029441">
    <property type="entry name" value="Cass2"/>
</dbReference>
<evidence type="ECO:0000313" key="3">
    <source>
        <dbReference type="EMBL" id="CDS83769.1"/>
    </source>
</evidence>
<reference evidence="2" key="1">
    <citation type="submission" date="2014-07" db="EMBL/GenBank/DDBJ databases">
        <authorList>
            <person name="Monot Marc"/>
        </authorList>
    </citation>
    <scope>NUCLEOTIDE SEQUENCE</scope>
    <source>
        <strain evidence="4">7032989</strain>
        <strain evidence="3">7032994</strain>
    </source>
</reference>
<proteinExistence type="predicted"/>
<dbReference type="EMBL" id="LK932471">
    <property type="protein sequence ID" value="CDS83675.1"/>
    <property type="molecule type" value="Genomic_DNA"/>
</dbReference>